<dbReference type="Proteomes" id="UP000223527">
    <property type="component" value="Unassembled WGS sequence"/>
</dbReference>
<evidence type="ECO:0000259" key="6">
    <source>
        <dbReference type="Pfam" id="PF04335"/>
    </source>
</evidence>
<dbReference type="GO" id="GO:0016020">
    <property type="term" value="C:membrane"/>
    <property type="evidence" value="ECO:0007669"/>
    <property type="project" value="UniProtKB-SubCell"/>
</dbReference>
<accession>A0A2C7A526</accession>
<dbReference type="OrthoDB" id="7275312at2"/>
<feature type="transmembrane region" description="Helical" evidence="5">
    <location>
        <begin position="52"/>
        <end position="76"/>
    </location>
</feature>
<gene>
    <name evidence="7" type="ORF">CR162_18420</name>
</gene>
<comment type="subcellular location">
    <subcellularLocation>
        <location evidence="1">Membrane</location>
        <topology evidence="1">Single-pass membrane protein</topology>
    </subcellularLocation>
</comment>
<evidence type="ECO:0000256" key="3">
    <source>
        <dbReference type="ARBA" id="ARBA00022989"/>
    </source>
</evidence>
<feature type="domain" description="Bacterial virulence protein VirB8" evidence="6">
    <location>
        <begin position="39"/>
        <end position="254"/>
    </location>
</feature>
<dbReference type="SUPFAM" id="SSF54427">
    <property type="entry name" value="NTF2-like"/>
    <property type="match status" value="1"/>
</dbReference>
<evidence type="ECO:0000256" key="4">
    <source>
        <dbReference type="ARBA" id="ARBA00023136"/>
    </source>
</evidence>
<dbReference type="Pfam" id="PF04335">
    <property type="entry name" value="VirB8"/>
    <property type="match status" value="1"/>
</dbReference>
<proteinExistence type="predicted"/>
<keyword evidence="8" id="KW-1185">Reference proteome</keyword>
<name>A0A2C7A526_9PROT</name>
<evidence type="ECO:0000313" key="7">
    <source>
        <dbReference type="EMBL" id="PHK93450.1"/>
    </source>
</evidence>
<evidence type="ECO:0000313" key="8">
    <source>
        <dbReference type="Proteomes" id="UP000223527"/>
    </source>
</evidence>
<dbReference type="EMBL" id="PDNU01000046">
    <property type="protein sequence ID" value="PHK93450.1"/>
    <property type="molecule type" value="Genomic_DNA"/>
</dbReference>
<reference evidence="7 8" key="1">
    <citation type="submission" date="2017-10" db="EMBL/GenBank/DDBJ databases">
        <authorList>
            <person name="Banno H."/>
            <person name="Chua N.-H."/>
        </authorList>
    </citation>
    <scope>NUCLEOTIDE SEQUENCE [LARGE SCALE GENOMIC DNA]</scope>
    <source>
        <strain evidence="7 8">YW11</strain>
    </source>
</reference>
<sequence>MSASSAPEEAVAVFRASSTAAVVSPEQAAAHYQRILQSQAASQRRDNRRSRMAMATGISQIVVSVALAGAVVFLLAREKTQIVYVAFNSDGTFRTSASERDLTTSDRRAAMSATLWRYVAAREGYSSAGHPEAQQFVYILSDKAVGDAYQASVDPRNEQSPFRVYGTRTQAQIERRTENLFCIRDAALEGCGGRDPDSYKVWFTRTQRTEGQRPLIRNYSATIRFRAGVKVPSWQLVTHNPLGLQVTEYSITEEGAMP</sequence>
<keyword evidence="2 5" id="KW-0812">Transmembrane</keyword>
<evidence type="ECO:0000256" key="1">
    <source>
        <dbReference type="ARBA" id="ARBA00004167"/>
    </source>
</evidence>
<comment type="caution">
    <text evidence="7">The sequence shown here is derived from an EMBL/GenBank/DDBJ whole genome shotgun (WGS) entry which is preliminary data.</text>
</comment>
<keyword evidence="4 5" id="KW-0472">Membrane</keyword>
<evidence type="ECO:0000256" key="5">
    <source>
        <dbReference type="SAM" id="Phobius"/>
    </source>
</evidence>
<dbReference type="Gene3D" id="3.10.450.230">
    <property type="entry name" value="VirB8 protein"/>
    <property type="match status" value="1"/>
</dbReference>
<organism evidence="7 8">
    <name type="scientific">Teichococcus rhizosphaerae</name>
    <dbReference type="NCBI Taxonomy" id="1335062"/>
    <lineage>
        <taxon>Bacteria</taxon>
        <taxon>Pseudomonadati</taxon>
        <taxon>Pseudomonadota</taxon>
        <taxon>Alphaproteobacteria</taxon>
        <taxon>Acetobacterales</taxon>
        <taxon>Roseomonadaceae</taxon>
        <taxon>Roseomonas</taxon>
    </lineage>
</organism>
<keyword evidence="3 5" id="KW-1133">Transmembrane helix</keyword>
<dbReference type="InterPro" id="IPR032710">
    <property type="entry name" value="NTF2-like_dom_sf"/>
</dbReference>
<dbReference type="RefSeq" id="WP_099096995.1">
    <property type="nucleotide sequence ID" value="NZ_PDNU01000046.1"/>
</dbReference>
<dbReference type="InterPro" id="IPR007430">
    <property type="entry name" value="VirB8"/>
</dbReference>
<evidence type="ECO:0000256" key="2">
    <source>
        <dbReference type="ARBA" id="ARBA00022692"/>
    </source>
</evidence>
<dbReference type="CDD" id="cd16424">
    <property type="entry name" value="VirB8"/>
    <property type="match status" value="1"/>
</dbReference>
<dbReference type="AlphaFoldDB" id="A0A2C7A526"/>
<protein>
    <recommendedName>
        <fullName evidence="6">Bacterial virulence protein VirB8 domain-containing protein</fullName>
    </recommendedName>
</protein>